<comment type="caution">
    <text evidence="6">The sequence shown here is derived from an EMBL/GenBank/DDBJ whole genome shotgun (WGS) entry which is preliminary data.</text>
</comment>
<dbReference type="EMBL" id="JAJISD010000013">
    <property type="protein sequence ID" value="MCC8432133.1"/>
    <property type="molecule type" value="Genomic_DNA"/>
</dbReference>
<evidence type="ECO:0000256" key="2">
    <source>
        <dbReference type="ARBA" id="ARBA00022741"/>
    </source>
</evidence>
<keyword evidence="3 4" id="KW-0067">ATP-binding</keyword>
<keyword evidence="1" id="KW-0436">Ligase</keyword>
<dbReference type="Pfam" id="PF15632">
    <property type="entry name" value="ATPgrasp_Ter"/>
    <property type="match status" value="1"/>
</dbReference>
<dbReference type="PROSITE" id="PS50975">
    <property type="entry name" value="ATP_GRASP"/>
    <property type="match status" value="1"/>
</dbReference>
<keyword evidence="2 4" id="KW-0547">Nucleotide-binding</keyword>
<dbReference type="PANTHER" id="PTHR43585:SF2">
    <property type="entry name" value="ATP-GRASP ENZYME FSQD"/>
    <property type="match status" value="1"/>
</dbReference>
<evidence type="ECO:0000313" key="7">
    <source>
        <dbReference type="Proteomes" id="UP001198862"/>
    </source>
</evidence>
<proteinExistence type="predicted"/>
<evidence type="ECO:0000313" key="6">
    <source>
        <dbReference type="EMBL" id="MCC8432133.1"/>
    </source>
</evidence>
<dbReference type="InterPro" id="IPR052032">
    <property type="entry name" value="ATP-dep_AA_Ligase"/>
</dbReference>
<protein>
    <submittedName>
        <fullName evidence="6">ATP-grasp domain-containing protein</fullName>
    </submittedName>
</protein>
<sequence>MRILITGAGGPSAISVWKSLSADHELHMADIDPCAAGLYLVPEDRRLIVPRGDSPELAPALHAACRARSIELLLPTVDSEFVPLASARADFEVLGVALPISPLEALEVCRDKNLLINRLRGLAPVPDSEPLTPAVAARVDTFPRFVKPRSGAGSRGAEKIASRRELEAQAMDGSLLLQEYLTGEEYSVDVYVHSDGRVMAAVPRERMKTDSGVAVTARTLRNEELIASAVRIAQVIGIRYVANIQFKRAADGVFKLLEINPRFPGTLPLTTASGIDMPKLMVDDVLGRDMPDGLLPFREIMVVRYWTEHYCDSTEWEKLCRR</sequence>
<dbReference type="Gene3D" id="3.40.50.20">
    <property type="match status" value="1"/>
</dbReference>
<evidence type="ECO:0000259" key="5">
    <source>
        <dbReference type="PROSITE" id="PS50975"/>
    </source>
</evidence>
<accession>A0ABS8L1C6</accession>
<gene>
    <name evidence="6" type="ORF">LJ725_24425</name>
</gene>
<keyword evidence="7" id="KW-1185">Reference proteome</keyword>
<dbReference type="InterPro" id="IPR048764">
    <property type="entry name" value="PylC_N"/>
</dbReference>
<dbReference type="RefSeq" id="WP_230553555.1">
    <property type="nucleotide sequence ID" value="NZ_JAJISD010000013.1"/>
</dbReference>
<dbReference type="SUPFAM" id="SSF56059">
    <property type="entry name" value="Glutathione synthetase ATP-binding domain-like"/>
    <property type="match status" value="1"/>
</dbReference>
<dbReference type="InterPro" id="IPR011761">
    <property type="entry name" value="ATP-grasp"/>
</dbReference>
<evidence type="ECO:0000256" key="1">
    <source>
        <dbReference type="ARBA" id="ARBA00022598"/>
    </source>
</evidence>
<dbReference type="Proteomes" id="UP001198862">
    <property type="component" value="Unassembled WGS sequence"/>
</dbReference>
<evidence type="ECO:0000256" key="4">
    <source>
        <dbReference type="PROSITE-ProRule" id="PRU00409"/>
    </source>
</evidence>
<reference evidence="6 7" key="1">
    <citation type="submission" date="2021-11" db="EMBL/GenBank/DDBJ databases">
        <authorList>
            <person name="Lee D.-H."/>
            <person name="Kim S.-B."/>
        </authorList>
    </citation>
    <scope>NUCLEOTIDE SEQUENCE [LARGE SCALE GENOMIC DNA]</scope>
    <source>
        <strain evidence="6 7">KCTC 52223</strain>
    </source>
</reference>
<organism evidence="6 7">
    <name type="scientific">Reyranella aquatilis</name>
    <dbReference type="NCBI Taxonomy" id="2035356"/>
    <lineage>
        <taxon>Bacteria</taxon>
        <taxon>Pseudomonadati</taxon>
        <taxon>Pseudomonadota</taxon>
        <taxon>Alphaproteobacteria</taxon>
        <taxon>Hyphomicrobiales</taxon>
        <taxon>Reyranellaceae</taxon>
        <taxon>Reyranella</taxon>
    </lineage>
</organism>
<dbReference type="PANTHER" id="PTHR43585">
    <property type="entry name" value="FUMIPYRROLE BIOSYNTHESIS PROTEIN C"/>
    <property type="match status" value="1"/>
</dbReference>
<name>A0ABS8L1C6_9HYPH</name>
<dbReference type="Gene3D" id="3.30.470.20">
    <property type="entry name" value="ATP-grasp fold, B domain"/>
    <property type="match status" value="1"/>
</dbReference>
<feature type="domain" description="ATP-grasp" evidence="5">
    <location>
        <begin position="117"/>
        <end position="286"/>
    </location>
</feature>
<evidence type="ECO:0000256" key="3">
    <source>
        <dbReference type="ARBA" id="ARBA00022840"/>
    </source>
</evidence>
<dbReference type="Pfam" id="PF21360">
    <property type="entry name" value="PylC-like_N"/>
    <property type="match status" value="1"/>
</dbReference>